<accession>A0ABP1PIT1</accession>
<evidence type="ECO:0000256" key="2">
    <source>
        <dbReference type="SAM" id="MobiDB-lite"/>
    </source>
</evidence>
<comment type="caution">
    <text evidence="3">The sequence shown here is derived from an EMBL/GenBank/DDBJ whole genome shotgun (WGS) entry which is preliminary data.</text>
</comment>
<reference evidence="3 4" key="1">
    <citation type="submission" date="2024-08" db="EMBL/GenBank/DDBJ databases">
        <authorList>
            <person name="Cucini C."/>
            <person name="Frati F."/>
        </authorList>
    </citation>
    <scope>NUCLEOTIDE SEQUENCE [LARGE SCALE GENOMIC DNA]</scope>
</reference>
<keyword evidence="4" id="KW-1185">Reference proteome</keyword>
<evidence type="ECO:0000313" key="3">
    <source>
        <dbReference type="EMBL" id="CAL8068811.1"/>
    </source>
</evidence>
<dbReference type="Proteomes" id="UP001642540">
    <property type="component" value="Unassembled WGS sequence"/>
</dbReference>
<protein>
    <submittedName>
        <fullName evidence="3">Uncharacterized protein</fullName>
    </submittedName>
</protein>
<feature type="compositionally biased region" description="Basic and acidic residues" evidence="2">
    <location>
        <begin position="33"/>
        <end position="43"/>
    </location>
</feature>
<feature type="region of interest" description="Disordered" evidence="2">
    <location>
        <begin position="131"/>
        <end position="153"/>
    </location>
</feature>
<feature type="coiled-coil region" evidence="1">
    <location>
        <begin position="192"/>
        <end position="219"/>
    </location>
</feature>
<feature type="compositionally biased region" description="Low complexity" evidence="2">
    <location>
        <begin position="70"/>
        <end position="90"/>
    </location>
</feature>
<feature type="region of interest" description="Disordered" evidence="2">
    <location>
        <begin position="1"/>
        <end position="94"/>
    </location>
</feature>
<evidence type="ECO:0000313" key="4">
    <source>
        <dbReference type="Proteomes" id="UP001642540"/>
    </source>
</evidence>
<evidence type="ECO:0000256" key="1">
    <source>
        <dbReference type="SAM" id="Coils"/>
    </source>
</evidence>
<gene>
    <name evidence="3" type="ORF">ODALV1_LOCUS473</name>
</gene>
<sequence>MPVPPVPQETRAASKSGLKLQPEKPVASSESMKPCKVEPDEAHLPPIVVDFEMQDEAPTSSKVFKKTADGSTGDSSNGNKSSSSRNPSGGKYCDMTKNQLIAHLVLSDEINQAMTKDQQRMSRMESLLHKENEKLTKKLSDSMQKADAERTRAEDVYEKYSKTTLFNKVGEEGSAQRFFKEKHYEETLQKIKTESDKRVRDLQNELRDSSKEVEVLTRKLEQAKRPLEKENKDFRSIIRTLSTALEMFVELDGADEKLGLLGESVSQCYKDALKDYRNEPTELDVAKKIAKVDDEELNERAP</sequence>
<proteinExistence type="predicted"/>
<organism evidence="3 4">
    <name type="scientific">Orchesella dallaii</name>
    <dbReference type="NCBI Taxonomy" id="48710"/>
    <lineage>
        <taxon>Eukaryota</taxon>
        <taxon>Metazoa</taxon>
        <taxon>Ecdysozoa</taxon>
        <taxon>Arthropoda</taxon>
        <taxon>Hexapoda</taxon>
        <taxon>Collembola</taxon>
        <taxon>Entomobryomorpha</taxon>
        <taxon>Entomobryoidea</taxon>
        <taxon>Orchesellidae</taxon>
        <taxon>Orchesellinae</taxon>
        <taxon>Orchesella</taxon>
    </lineage>
</organism>
<dbReference type="EMBL" id="CAXLJM020000002">
    <property type="protein sequence ID" value="CAL8068811.1"/>
    <property type="molecule type" value="Genomic_DNA"/>
</dbReference>
<keyword evidence="1" id="KW-0175">Coiled coil</keyword>
<name>A0ABP1PIT1_9HEXA</name>